<sequence>MTQVTFYQLQDDDLTAAATQLITSQYRARQHVLVVCSDQVQGEHWDEHLWQQPTDAFIPHNLRGEGPPNGAPVTIVWPPVSETRAVVVNLSDTTIAVNNRTRQVIEFVPTDETGKQAARERYKNYQRAGCQLQFQPLAKETNNG</sequence>
<gene>
    <name evidence="1" type="ORF">QTP81_02260</name>
</gene>
<dbReference type="EC" id="2.7.7.7" evidence="1"/>
<dbReference type="RefSeq" id="WP_289363443.1">
    <property type="nucleotide sequence ID" value="NZ_JAUCBP010000002.1"/>
</dbReference>
<dbReference type="Pfam" id="PF04364">
    <property type="entry name" value="DNA_pol3_chi"/>
    <property type="match status" value="1"/>
</dbReference>
<proteinExistence type="predicted"/>
<reference evidence="1 2" key="1">
    <citation type="submission" date="2023-06" db="EMBL/GenBank/DDBJ databases">
        <title>Alteromonas sp. ASW11-36 isolated from intertidal sand.</title>
        <authorList>
            <person name="Li Y."/>
        </authorList>
    </citation>
    <scope>NUCLEOTIDE SEQUENCE [LARGE SCALE GENOMIC DNA]</scope>
    <source>
        <strain evidence="1 2">ASW11-36</strain>
    </source>
</reference>
<keyword evidence="2" id="KW-1185">Reference proteome</keyword>
<accession>A0ABT7STB8</accession>
<keyword evidence="1" id="KW-0548">Nucleotidyltransferase</keyword>
<keyword evidence="1" id="KW-0808">Transferase</keyword>
<protein>
    <submittedName>
        <fullName evidence="1">DNA polymerase III subunit chi</fullName>
        <ecNumber evidence="1">2.7.7.7</ecNumber>
    </submittedName>
</protein>
<dbReference type="PANTHER" id="PTHR38767:SF1">
    <property type="entry name" value="DNA POLYMERASE III SUBUNIT CHI"/>
    <property type="match status" value="1"/>
</dbReference>
<dbReference type="Proteomes" id="UP001234343">
    <property type="component" value="Unassembled WGS sequence"/>
</dbReference>
<dbReference type="InterPro" id="IPR007459">
    <property type="entry name" value="DNA_pol3_chi"/>
</dbReference>
<evidence type="ECO:0000313" key="2">
    <source>
        <dbReference type="Proteomes" id="UP001234343"/>
    </source>
</evidence>
<evidence type="ECO:0000313" key="1">
    <source>
        <dbReference type="EMBL" id="MDM7859426.1"/>
    </source>
</evidence>
<dbReference type="InterPro" id="IPR036768">
    <property type="entry name" value="PolIII_chi_sf"/>
</dbReference>
<comment type="caution">
    <text evidence="1">The sequence shown here is derived from an EMBL/GenBank/DDBJ whole genome shotgun (WGS) entry which is preliminary data.</text>
</comment>
<dbReference type="Gene3D" id="3.40.50.10110">
    <property type="entry name" value="DNA polymerase III subunit chi"/>
    <property type="match status" value="1"/>
</dbReference>
<dbReference type="GO" id="GO:0003887">
    <property type="term" value="F:DNA-directed DNA polymerase activity"/>
    <property type="evidence" value="ECO:0007669"/>
    <property type="project" value="UniProtKB-EC"/>
</dbReference>
<name>A0ABT7STB8_9ALTE</name>
<dbReference type="PANTHER" id="PTHR38767">
    <property type="entry name" value="DNA POLYMERASE III SUBUNIT CHI"/>
    <property type="match status" value="1"/>
</dbReference>
<dbReference type="EMBL" id="JAUCBP010000002">
    <property type="protein sequence ID" value="MDM7859426.1"/>
    <property type="molecule type" value="Genomic_DNA"/>
</dbReference>
<organism evidence="1 2">
    <name type="scientific">Alteromonas arenosi</name>
    <dbReference type="NCBI Taxonomy" id="3055817"/>
    <lineage>
        <taxon>Bacteria</taxon>
        <taxon>Pseudomonadati</taxon>
        <taxon>Pseudomonadota</taxon>
        <taxon>Gammaproteobacteria</taxon>
        <taxon>Alteromonadales</taxon>
        <taxon>Alteromonadaceae</taxon>
        <taxon>Alteromonas/Salinimonas group</taxon>
        <taxon>Alteromonas</taxon>
    </lineage>
</organism>
<dbReference type="SUPFAM" id="SSF102400">
    <property type="entry name" value="DNA polymerase III chi subunit"/>
    <property type="match status" value="1"/>
</dbReference>